<evidence type="ECO:0000313" key="2">
    <source>
        <dbReference type="EMBL" id="KPV75802.1"/>
    </source>
</evidence>
<dbReference type="STRING" id="578459.A0A194S5E0"/>
<feature type="compositionally biased region" description="Low complexity" evidence="1">
    <location>
        <begin position="524"/>
        <end position="538"/>
    </location>
</feature>
<dbReference type="Proteomes" id="UP000053890">
    <property type="component" value="Unassembled WGS sequence"/>
</dbReference>
<accession>A0A194S5E0</accession>
<dbReference type="AlphaFoldDB" id="A0A194S5E0"/>
<dbReference type="EMBL" id="KQ474077">
    <property type="protein sequence ID" value="KPV75802.1"/>
    <property type="molecule type" value="Genomic_DNA"/>
</dbReference>
<proteinExistence type="predicted"/>
<dbReference type="OrthoDB" id="1700726at2759"/>
<protein>
    <recommendedName>
        <fullName evidence="4">AMP-dependent synthetase/ligase domain-containing protein</fullName>
    </recommendedName>
</protein>
<evidence type="ECO:0000256" key="1">
    <source>
        <dbReference type="SAM" id="MobiDB-lite"/>
    </source>
</evidence>
<sequence length="581" mass="61186">MSTGIDPPTLALGSAVVLALFFNYTLRAPPPQIHPFLLGRQSLPAPTRNERESPVYTSSANGGARTLPRPDRAVRTLADVVNKSETCLEGGTRGTWVQGGEKLVGLVTALRAGLENKLQGVAGSVLIIVDDPTDALLVTLALATSALHPVVLAPGSPLPDNLDIGAVVKATDRADLAHVLGDRKCLDLSDLEAAQDLVATGRTLAPSSASSLGTEDKVDVNEVALTIVSDGLALPFTHQNLTASLASWLSLFPASPQATKPTLRDSALSFHHPSTPHGLGLALVLIYQSASLSFPPLPSATDLAPIAPAETDTAADTAAAEAEAKERVADAWCAVFAPKPAATLVFAPAHLVSDPLYKLVLHKILGDSSVIVRHARDGKLRLLREGTVSKQTFWDSLLWKGLRKDIHLTSLRGLFLSVSGPPPSSGSGGIPQSHLDTFRIALGCPVVPLLSHATLLAPVAATNMWDVQRLPPPGVKRLVGDEKGHVGAVAAGCEVKLVGDEEDFAAGRVRGELLLRTPLLPNPSSLPSHLLSTDTSLPALPPYPGQKAPDQTEQGARWFRTGIRAEMSTEGTLWLEEDRAQ</sequence>
<keyword evidence="3" id="KW-1185">Reference proteome</keyword>
<organism evidence="2 3">
    <name type="scientific">Rhodotorula graminis (strain WP1)</name>
    <dbReference type="NCBI Taxonomy" id="578459"/>
    <lineage>
        <taxon>Eukaryota</taxon>
        <taxon>Fungi</taxon>
        <taxon>Dikarya</taxon>
        <taxon>Basidiomycota</taxon>
        <taxon>Pucciniomycotina</taxon>
        <taxon>Microbotryomycetes</taxon>
        <taxon>Sporidiobolales</taxon>
        <taxon>Sporidiobolaceae</taxon>
        <taxon>Rhodotorula</taxon>
    </lineage>
</organism>
<gene>
    <name evidence="2" type="ORF">RHOBADRAFT_52827</name>
</gene>
<dbReference type="OMA" id="FVNAFTH"/>
<dbReference type="Gene3D" id="3.40.50.12780">
    <property type="entry name" value="N-terminal domain of ligase-like"/>
    <property type="match status" value="1"/>
</dbReference>
<dbReference type="SUPFAM" id="SSF56801">
    <property type="entry name" value="Acetyl-CoA synthetase-like"/>
    <property type="match status" value="1"/>
</dbReference>
<evidence type="ECO:0008006" key="4">
    <source>
        <dbReference type="Google" id="ProtNLM"/>
    </source>
</evidence>
<reference evidence="2 3" key="1">
    <citation type="journal article" date="2015" name="Front. Microbiol.">
        <title>Genome sequence of the plant growth promoting endophytic yeast Rhodotorula graminis WP1.</title>
        <authorList>
            <person name="Firrincieli A."/>
            <person name="Otillar R."/>
            <person name="Salamov A."/>
            <person name="Schmutz J."/>
            <person name="Khan Z."/>
            <person name="Redman R.S."/>
            <person name="Fleck N.D."/>
            <person name="Lindquist E."/>
            <person name="Grigoriev I.V."/>
            <person name="Doty S.L."/>
        </authorList>
    </citation>
    <scope>NUCLEOTIDE SEQUENCE [LARGE SCALE GENOMIC DNA]</scope>
    <source>
        <strain evidence="2 3">WP1</strain>
    </source>
</reference>
<evidence type="ECO:0000313" key="3">
    <source>
        <dbReference type="Proteomes" id="UP000053890"/>
    </source>
</evidence>
<dbReference type="GeneID" id="28976973"/>
<name>A0A194S5E0_RHOGW</name>
<dbReference type="InterPro" id="IPR042099">
    <property type="entry name" value="ANL_N_sf"/>
</dbReference>
<feature type="region of interest" description="Disordered" evidence="1">
    <location>
        <begin position="44"/>
        <end position="68"/>
    </location>
</feature>
<feature type="region of interest" description="Disordered" evidence="1">
    <location>
        <begin position="524"/>
        <end position="553"/>
    </location>
</feature>
<dbReference type="RefSeq" id="XP_018271851.1">
    <property type="nucleotide sequence ID" value="XM_018416525.1"/>
</dbReference>